<name>A0A447JDU8_SALET</name>
<keyword evidence="2 9" id="KW-0808">Transferase</keyword>
<keyword evidence="3" id="KW-0949">S-adenosyl-L-methionine</keyword>
<dbReference type="NCBIfam" id="TIGR02419">
    <property type="entry name" value="C4_traR_proteo"/>
    <property type="match status" value="1"/>
</dbReference>
<evidence type="ECO:0000256" key="7">
    <source>
        <dbReference type="PROSITE-ProRule" id="PRU00510"/>
    </source>
</evidence>
<dbReference type="GO" id="GO:0008270">
    <property type="term" value="F:zinc ion binding"/>
    <property type="evidence" value="ECO:0007669"/>
    <property type="project" value="UniProtKB-KW"/>
</dbReference>
<evidence type="ECO:0000256" key="5">
    <source>
        <dbReference type="ARBA" id="ARBA00022771"/>
    </source>
</evidence>
<dbReference type="InterPro" id="IPR012327">
    <property type="entry name" value="MeTrfase_D12"/>
</dbReference>
<evidence type="ECO:0000256" key="2">
    <source>
        <dbReference type="ARBA" id="ARBA00022679"/>
    </source>
</evidence>
<protein>
    <submittedName>
        <fullName evidence="9">Bacteriophage protein</fullName>
        <ecNumber evidence="9">2.1.1.72</ecNumber>
    </submittedName>
</protein>
<dbReference type="SUPFAM" id="SSF57716">
    <property type="entry name" value="Glucocorticoid receptor-like (DNA-binding domain)"/>
    <property type="match status" value="1"/>
</dbReference>
<dbReference type="GO" id="GO:0032259">
    <property type="term" value="P:methylation"/>
    <property type="evidence" value="ECO:0007669"/>
    <property type="project" value="UniProtKB-KW"/>
</dbReference>
<dbReference type="PROSITE" id="PS01102">
    <property type="entry name" value="ZF_DKSA_1"/>
    <property type="match status" value="1"/>
</dbReference>
<reference evidence="9 10" key="1">
    <citation type="submission" date="2018-12" db="EMBL/GenBank/DDBJ databases">
        <authorList>
            <consortium name="Pathogen Informatics"/>
        </authorList>
    </citation>
    <scope>NUCLEOTIDE SEQUENCE [LARGE SCALE GENOMIC DNA]</scope>
    <source>
        <strain evidence="9 10">NCTC7102</strain>
    </source>
</reference>
<keyword evidence="6" id="KW-0862">Zinc</keyword>
<dbReference type="Pfam" id="PF01258">
    <property type="entry name" value="zf-dskA_traR"/>
    <property type="match status" value="1"/>
</dbReference>
<accession>A0A447JDU8</accession>
<dbReference type="AlphaFoldDB" id="A0A447JDU8"/>
<dbReference type="SUPFAM" id="SSF53335">
    <property type="entry name" value="S-adenosyl-L-methionine-dependent methyltransferases"/>
    <property type="match status" value="1"/>
</dbReference>
<sequence>MADSMDLVQQRVEEQLQRHIHNARIRKVGASSLECESCGIVIPEERRAAMPGCDLCVTCQEIAELKGKHYNGRRCMSTILKWAGNKTAIMPELIKHLPAGPRLVEPFAGSCAVMMATDYHHYLVAGY</sequence>
<feature type="zinc finger region" description="dksA C4-type" evidence="7">
    <location>
        <begin position="35"/>
        <end position="59"/>
    </location>
</feature>
<dbReference type="EMBL" id="LR133909">
    <property type="protein sequence ID" value="VDY39240.1"/>
    <property type="molecule type" value="Genomic_DNA"/>
</dbReference>
<keyword evidence="4" id="KW-0479">Metal-binding</keyword>
<dbReference type="Pfam" id="PF02086">
    <property type="entry name" value="MethyltransfD12"/>
    <property type="match status" value="1"/>
</dbReference>
<dbReference type="InterPro" id="IPR012783">
    <property type="entry name" value="Znf_C4_TraR"/>
</dbReference>
<keyword evidence="1 9" id="KW-0489">Methyltransferase</keyword>
<keyword evidence="5" id="KW-0863">Zinc-finger</keyword>
<dbReference type="InterPro" id="IPR029063">
    <property type="entry name" value="SAM-dependent_MTases_sf"/>
</dbReference>
<evidence type="ECO:0000256" key="3">
    <source>
        <dbReference type="ARBA" id="ARBA00022691"/>
    </source>
</evidence>
<evidence type="ECO:0000256" key="1">
    <source>
        <dbReference type="ARBA" id="ARBA00022603"/>
    </source>
</evidence>
<evidence type="ECO:0000256" key="6">
    <source>
        <dbReference type="ARBA" id="ARBA00022833"/>
    </source>
</evidence>
<dbReference type="Gene3D" id="1.20.120.910">
    <property type="entry name" value="DksA, coiled-coil domain"/>
    <property type="match status" value="1"/>
</dbReference>
<gene>
    <name evidence="9" type="primary">dam_2</name>
    <name evidence="9" type="ORF">NCTC7102_01496</name>
</gene>
<evidence type="ECO:0000313" key="9">
    <source>
        <dbReference type="EMBL" id="VDY39240.1"/>
    </source>
</evidence>
<dbReference type="InterPro" id="IPR000962">
    <property type="entry name" value="Znf_DskA_TraR"/>
</dbReference>
<dbReference type="InterPro" id="IPR020458">
    <property type="entry name" value="Znf_DskA_TraR_CS"/>
</dbReference>
<dbReference type="PROSITE" id="PS51128">
    <property type="entry name" value="ZF_DKSA_2"/>
    <property type="match status" value="1"/>
</dbReference>
<dbReference type="Proteomes" id="UP000281393">
    <property type="component" value="Chromosome"/>
</dbReference>
<evidence type="ECO:0000313" key="10">
    <source>
        <dbReference type="Proteomes" id="UP000281393"/>
    </source>
</evidence>
<dbReference type="PANTHER" id="PTHR38777">
    <property type="entry name" value="FELS-2 PROPHAGE PROTEIN"/>
    <property type="match status" value="1"/>
</dbReference>
<evidence type="ECO:0000259" key="8">
    <source>
        <dbReference type="Pfam" id="PF01258"/>
    </source>
</evidence>
<dbReference type="GO" id="GO:0009007">
    <property type="term" value="F:site-specific DNA-methyltransferase (adenine-specific) activity"/>
    <property type="evidence" value="ECO:0007669"/>
    <property type="project" value="UniProtKB-EC"/>
</dbReference>
<dbReference type="GO" id="GO:1900378">
    <property type="term" value="P:positive regulation of secondary metabolite biosynthetic process"/>
    <property type="evidence" value="ECO:0007669"/>
    <property type="project" value="TreeGrafter"/>
</dbReference>
<dbReference type="PANTHER" id="PTHR38777:SF1">
    <property type="entry name" value="DNAK SUPPRESSOR PROTEIN"/>
    <property type="match status" value="1"/>
</dbReference>
<dbReference type="Gene3D" id="3.40.50.150">
    <property type="entry name" value="Vaccinia Virus protein VP39"/>
    <property type="match status" value="1"/>
</dbReference>
<dbReference type="GO" id="GO:0009307">
    <property type="term" value="P:DNA restriction-modification system"/>
    <property type="evidence" value="ECO:0007669"/>
    <property type="project" value="InterPro"/>
</dbReference>
<evidence type="ECO:0000256" key="4">
    <source>
        <dbReference type="ARBA" id="ARBA00022723"/>
    </source>
</evidence>
<dbReference type="EC" id="2.1.1.72" evidence="9"/>
<dbReference type="PRINTS" id="PR00505">
    <property type="entry name" value="D12N6MTFRASE"/>
</dbReference>
<proteinExistence type="predicted"/>
<feature type="domain" description="Zinc finger DksA/TraR C4-type" evidence="8">
    <location>
        <begin position="35"/>
        <end position="64"/>
    </location>
</feature>
<organism evidence="9 10">
    <name type="scientific">Salmonella enterica subsp. enterica serovar Daytona</name>
    <dbReference type="NCBI Taxonomy" id="1962639"/>
    <lineage>
        <taxon>Bacteria</taxon>
        <taxon>Pseudomonadati</taxon>
        <taxon>Pseudomonadota</taxon>
        <taxon>Gammaproteobacteria</taxon>
        <taxon>Enterobacterales</taxon>
        <taxon>Enterobacteriaceae</taxon>
        <taxon>Salmonella</taxon>
    </lineage>
</organism>